<dbReference type="AlphaFoldDB" id="A0A4C1XY29"/>
<feature type="compositionally biased region" description="Low complexity" evidence="1">
    <location>
        <begin position="60"/>
        <end position="82"/>
    </location>
</feature>
<proteinExistence type="predicted"/>
<evidence type="ECO:0000313" key="3">
    <source>
        <dbReference type="Proteomes" id="UP000299102"/>
    </source>
</evidence>
<reference evidence="2 3" key="1">
    <citation type="journal article" date="2019" name="Commun. Biol.">
        <title>The bagworm genome reveals a unique fibroin gene that provides high tensile strength.</title>
        <authorList>
            <person name="Kono N."/>
            <person name="Nakamura H."/>
            <person name="Ohtoshi R."/>
            <person name="Tomita M."/>
            <person name="Numata K."/>
            <person name="Arakawa K."/>
        </authorList>
    </citation>
    <scope>NUCLEOTIDE SEQUENCE [LARGE SCALE GENOMIC DNA]</scope>
</reference>
<dbReference type="Proteomes" id="UP000299102">
    <property type="component" value="Unassembled WGS sequence"/>
</dbReference>
<gene>
    <name evidence="2" type="ORF">EVAR_98638_1</name>
</gene>
<organism evidence="2 3">
    <name type="scientific">Eumeta variegata</name>
    <name type="common">Bagworm moth</name>
    <name type="synonym">Eumeta japonica</name>
    <dbReference type="NCBI Taxonomy" id="151549"/>
    <lineage>
        <taxon>Eukaryota</taxon>
        <taxon>Metazoa</taxon>
        <taxon>Ecdysozoa</taxon>
        <taxon>Arthropoda</taxon>
        <taxon>Hexapoda</taxon>
        <taxon>Insecta</taxon>
        <taxon>Pterygota</taxon>
        <taxon>Neoptera</taxon>
        <taxon>Endopterygota</taxon>
        <taxon>Lepidoptera</taxon>
        <taxon>Glossata</taxon>
        <taxon>Ditrysia</taxon>
        <taxon>Tineoidea</taxon>
        <taxon>Psychidae</taxon>
        <taxon>Oiketicinae</taxon>
        <taxon>Eumeta</taxon>
    </lineage>
</organism>
<name>A0A4C1XY29_EUMVA</name>
<accession>A0A4C1XY29</accession>
<evidence type="ECO:0000313" key="2">
    <source>
        <dbReference type="EMBL" id="GBP67584.1"/>
    </source>
</evidence>
<feature type="compositionally biased region" description="Basic residues" evidence="1">
    <location>
        <begin position="107"/>
        <end position="119"/>
    </location>
</feature>
<dbReference type="EMBL" id="BGZK01000987">
    <property type="protein sequence ID" value="GBP67584.1"/>
    <property type="molecule type" value="Genomic_DNA"/>
</dbReference>
<feature type="compositionally biased region" description="Polar residues" evidence="1">
    <location>
        <begin position="120"/>
        <end position="129"/>
    </location>
</feature>
<protein>
    <submittedName>
        <fullName evidence="2">Uncharacterized protein</fullName>
    </submittedName>
</protein>
<keyword evidence="3" id="KW-1185">Reference proteome</keyword>
<sequence length="201" mass="21614">MASVAPGPPAARRAARPRQLLLGEIKSLFIKFLEQQGYAVPQEADDLLDDVVSNNTRQNRSQSPSPSIASSGKRSSSAISSEEGSDQTDTTIKGSDDDERPFLSSISKRKLKKVARQQRKNNGSRSFNSDMEVEIRQEKSTNNLDSPASADPHITQATVTAPAQATVGVNVTKKAGSLPAPPPKANCLLRFVSGTNRNGIW</sequence>
<feature type="region of interest" description="Disordered" evidence="1">
    <location>
        <begin position="49"/>
        <end position="152"/>
    </location>
</feature>
<evidence type="ECO:0000256" key="1">
    <source>
        <dbReference type="SAM" id="MobiDB-lite"/>
    </source>
</evidence>
<comment type="caution">
    <text evidence="2">The sequence shown here is derived from an EMBL/GenBank/DDBJ whole genome shotgun (WGS) entry which is preliminary data.</text>
</comment>